<sequence length="87" mass="10420">MKYQNTPKEKKLKVGFTLAKMLDITAKYELEYINDTPTNFRYTATNKPLKWFVKIFMVFASEKMVTQFVERVKRVAEETYHNEEESI</sequence>
<protein>
    <submittedName>
        <fullName evidence="1">Uncharacterized protein</fullName>
    </submittedName>
</protein>
<dbReference type="AlphaFoldDB" id="A0A1H4HFZ4"/>
<organism evidence="1 2">
    <name type="scientific">Thalassobacillus cyri</name>
    <dbReference type="NCBI Taxonomy" id="571932"/>
    <lineage>
        <taxon>Bacteria</taxon>
        <taxon>Bacillati</taxon>
        <taxon>Bacillota</taxon>
        <taxon>Bacilli</taxon>
        <taxon>Bacillales</taxon>
        <taxon>Bacillaceae</taxon>
        <taxon>Thalassobacillus</taxon>
    </lineage>
</organism>
<accession>A0A1H4HFZ4</accession>
<evidence type="ECO:0000313" key="1">
    <source>
        <dbReference type="EMBL" id="SEB20611.1"/>
    </source>
</evidence>
<gene>
    <name evidence="1" type="ORF">SAMN05421743_12829</name>
</gene>
<dbReference type="STRING" id="571932.SAMN05421743_12829"/>
<proteinExistence type="predicted"/>
<name>A0A1H4HFZ4_9BACI</name>
<keyword evidence="2" id="KW-1185">Reference proteome</keyword>
<dbReference type="Proteomes" id="UP000198584">
    <property type="component" value="Unassembled WGS sequence"/>
</dbReference>
<evidence type="ECO:0000313" key="2">
    <source>
        <dbReference type="Proteomes" id="UP000198584"/>
    </source>
</evidence>
<reference evidence="2" key="1">
    <citation type="submission" date="2016-10" db="EMBL/GenBank/DDBJ databases">
        <authorList>
            <person name="Varghese N."/>
            <person name="Submissions S."/>
        </authorList>
    </citation>
    <scope>NUCLEOTIDE SEQUENCE [LARGE SCALE GENOMIC DNA]</scope>
    <source>
        <strain evidence="2">CCM7597</strain>
    </source>
</reference>
<dbReference type="EMBL" id="FNQR01000028">
    <property type="protein sequence ID" value="SEB20611.1"/>
    <property type="molecule type" value="Genomic_DNA"/>
</dbReference>